<name>A0A7C5R3T7_9PROT</name>
<organism evidence="1">
    <name type="scientific">Hellea balneolensis</name>
    <dbReference type="NCBI Taxonomy" id="287478"/>
    <lineage>
        <taxon>Bacteria</taxon>
        <taxon>Pseudomonadati</taxon>
        <taxon>Pseudomonadota</taxon>
        <taxon>Alphaproteobacteria</taxon>
        <taxon>Maricaulales</taxon>
        <taxon>Robiginitomaculaceae</taxon>
        <taxon>Hellea</taxon>
    </lineage>
</organism>
<dbReference type="PIRSF" id="PIRSF012608">
    <property type="entry name" value="UCP012608"/>
    <property type="match status" value="1"/>
</dbReference>
<dbReference type="EMBL" id="DRMJ01000163">
    <property type="protein sequence ID" value="HHL42626.1"/>
    <property type="molecule type" value="Genomic_DNA"/>
</dbReference>
<accession>A0A7C5R3T7</accession>
<dbReference type="Pfam" id="PF10094">
    <property type="entry name" value="DUF2332"/>
    <property type="match status" value="1"/>
</dbReference>
<reference evidence="1" key="1">
    <citation type="journal article" date="2020" name="mSystems">
        <title>Genome- and Community-Level Interaction Insights into Carbon Utilization and Element Cycling Functions of Hydrothermarchaeota in Hydrothermal Sediment.</title>
        <authorList>
            <person name="Zhou Z."/>
            <person name="Liu Y."/>
            <person name="Xu W."/>
            <person name="Pan J."/>
            <person name="Luo Z.H."/>
            <person name="Li M."/>
        </authorList>
    </citation>
    <scope>NUCLEOTIDE SEQUENCE [LARGE SCALE GENOMIC DNA]</scope>
    <source>
        <strain evidence="1">HyVt-485</strain>
    </source>
</reference>
<dbReference type="AlphaFoldDB" id="A0A7C5R3T7"/>
<gene>
    <name evidence="1" type="ORF">ENJ42_03325</name>
</gene>
<dbReference type="Proteomes" id="UP000885830">
    <property type="component" value="Unassembled WGS sequence"/>
</dbReference>
<proteinExistence type="predicted"/>
<dbReference type="InterPro" id="IPR011200">
    <property type="entry name" value="UCP012608"/>
</dbReference>
<evidence type="ECO:0000313" key="1">
    <source>
        <dbReference type="EMBL" id="HHL42626.1"/>
    </source>
</evidence>
<comment type="caution">
    <text evidence="1">The sequence shown here is derived from an EMBL/GenBank/DDBJ whole genome shotgun (WGS) entry which is preliminary data.</text>
</comment>
<protein>
    <submittedName>
        <fullName evidence="1">DUF2332 family protein</fullName>
    </submittedName>
</protein>
<sequence>MTSSQKVNEAFIEQHGYCARLGSPFMARACTLFAENLSPDLPHTRFLYEWPGDLSPMGINIPLRLFGALHYLVLSGQDKNLATVYPPHDVNVSDETLWVAFNTALKIHESFIASYMQHPPQTNEVGRSAILLPGFCEIAKQTGGLPFVMSEIGASAGLNLNWDLFHYTFAGQDWGRDTASVRLSPDWQGHRPALCNIDVVQKSACDQNPVPLGAGRDAMRLLSYTWPDQLQRLQRTRAAINIAEQQKTRVDKADAYDWLKTRLDTLSPNKVHVIYHTIVWQYFPDALKAKTQALIEAAGTKARKDAPLAWLAFEADGKSPGAALSLTLWPGGEKQILARADYHGRWIDWQKF</sequence>